<dbReference type="AlphaFoldDB" id="A0A6G1DA12"/>
<evidence type="ECO:0000313" key="2">
    <source>
        <dbReference type="Proteomes" id="UP000479710"/>
    </source>
</evidence>
<comment type="caution">
    <text evidence="1">The sequence shown here is derived from an EMBL/GenBank/DDBJ whole genome shotgun (WGS) entry which is preliminary data.</text>
</comment>
<organism evidence="1 2">
    <name type="scientific">Oryza meyeriana var. granulata</name>
    <dbReference type="NCBI Taxonomy" id="110450"/>
    <lineage>
        <taxon>Eukaryota</taxon>
        <taxon>Viridiplantae</taxon>
        <taxon>Streptophyta</taxon>
        <taxon>Embryophyta</taxon>
        <taxon>Tracheophyta</taxon>
        <taxon>Spermatophyta</taxon>
        <taxon>Magnoliopsida</taxon>
        <taxon>Liliopsida</taxon>
        <taxon>Poales</taxon>
        <taxon>Poaceae</taxon>
        <taxon>BOP clade</taxon>
        <taxon>Oryzoideae</taxon>
        <taxon>Oryzeae</taxon>
        <taxon>Oryzinae</taxon>
        <taxon>Oryza</taxon>
        <taxon>Oryza meyeriana</taxon>
    </lineage>
</organism>
<proteinExistence type="predicted"/>
<accession>A0A6G1DA12</accession>
<gene>
    <name evidence="1" type="ORF">E2562_032627</name>
</gene>
<dbReference type="EMBL" id="SPHZ02000007">
    <property type="protein sequence ID" value="KAF0909229.1"/>
    <property type="molecule type" value="Genomic_DNA"/>
</dbReference>
<protein>
    <submittedName>
        <fullName evidence="1">Uncharacterized protein</fullName>
    </submittedName>
</protein>
<reference evidence="1 2" key="1">
    <citation type="submission" date="2019-11" db="EMBL/GenBank/DDBJ databases">
        <title>Whole genome sequence of Oryza granulata.</title>
        <authorList>
            <person name="Li W."/>
        </authorList>
    </citation>
    <scope>NUCLEOTIDE SEQUENCE [LARGE SCALE GENOMIC DNA]</scope>
    <source>
        <strain evidence="2">cv. Menghai</strain>
        <tissue evidence="1">Leaf</tissue>
    </source>
</reference>
<sequence>MEAPATAEDSKATALATATTSDYRGTVAKYLPDAAEAVGGHRCEALTREGKLEGMGELGK</sequence>
<dbReference type="Proteomes" id="UP000479710">
    <property type="component" value="Unassembled WGS sequence"/>
</dbReference>
<name>A0A6G1DA12_9ORYZ</name>
<evidence type="ECO:0000313" key="1">
    <source>
        <dbReference type="EMBL" id="KAF0909229.1"/>
    </source>
</evidence>
<keyword evidence="2" id="KW-1185">Reference proteome</keyword>